<comment type="caution">
    <text evidence="1">The sequence shown here is derived from an EMBL/GenBank/DDBJ whole genome shotgun (WGS) entry which is preliminary data.</text>
</comment>
<evidence type="ECO:0000313" key="1">
    <source>
        <dbReference type="EMBL" id="THV35850.1"/>
    </source>
</evidence>
<organism evidence="1 2">
    <name type="scientific">Rhizobium rosettiformans W3</name>
    <dbReference type="NCBI Taxonomy" id="538378"/>
    <lineage>
        <taxon>Bacteria</taxon>
        <taxon>Pseudomonadati</taxon>
        <taxon>Pseudomonadota</taxon>
        <taxon>Alphaproteobacteria</taxon>
        <taxon>Hyphomicrobiales</taxon>
        <taxon>Rhizobiaceae</taxon>
        <taxon>Rhizobium/Agrobacterium group</taxon>
        <taxon>Rhizobium</taxon>
    </lineage>
</organism>
<reference evidence="1 2" key="1">
    <citation type="submission" date="2019-04" db="EMBL/GenBank/DDBJ databases">
        <title>genome sequence of strain W3.</title>
        <authorList>
            <person name="Gao J."/>
            <person name="Sun J."/>
        </authorList>
    </citation>
    <scope>NUCLEOTIDE SEQUENCE [LARGE SCALE GENOMIC DNA]</scope>
    <source>
        <strain evidence="1 2">W3</strain>
    </source>
</reference>
<dbReference type="EMBL" id="STGU01000005">
    <property type="protein sequence ID" value="THV35850.1"/>
    <property type="molecule type" value="Genomic_DNA"/>
</dbReference>
<dbReference type="AlphaFoldDB" id="A0A4S8PW80"/>
<sequence length="100" mass="10914">MTDGPIPSSDTYVRSIVEEQVRSLREIIKGVSQKAPLSDDALFLDHLLQMVSLAAADGLERRRGGSGRKRSSSEADSDLASIHLDVAKMEFVSQGLDRTQ</sequence>
<dbReference type="Proteomes" id="UP000307378">
    <property type="component" value="Unassembled WGS sequence"/>
</dbReference>
<dbReference type="RefSeq" id="WP_136540519.1">
    <property type="nucleotide sequence ID" value="NZ_STGU01000005.1"/>
</dbReference>
<protein>
    <submittedName>
        <fullName evidence="1">Uncharacterized protein</fullName>
    </submittedName>
</protein>
<proteinExistence type="predicted"/>
<accession>A0A4S8PW80</accession>
<name>A0A4S8PW80_9HYPH</name>
<evidence type="ECO:0000313" key="2">
    <source>
        <dbReference type="Proteomes" id="UP000307378"/>
    </source>
</evidence>
<gene>
    <name evidence="1" type="ORF">FAA86_10955</name>
</gene>